<dbReference type="EMBL" id="JAIXMP010000002">
    <property type="protein sequence ID" value="KAI9276916.1"/>
    <property type="molecule type" value="Genomic_DNA"/>
</dbReference>
<evidence type="ECO:0000313" key="6">
    <source>
        <dbReference type="EMBL" id="KAI9276916.1"/>
    </source>
</evidence>
<proteinExistence type="inferred from homology"/>
<dbReference type="PROSITE" id="PS00070">
    <property type="entry name" value="ALDEHYDE_DEHYDR_CYS"/>
    <property type="match status" value="1"/>
</dbReference>
<keyword evidence="7" id="KW-1185">Reference proteome</keyword>
<dbReference type="Gene3D" id="3.40.605.10">
    <property type="entry name" value="Aldehyde Dehydrogenase, Chain A, domain 1"/>
    <property type="match status" value="2"/>
</dbReference>
<dbReference type="GO" id="GO:0005737">
    <property type="term" value="C:cytoplasm"/>
    <property type="evidence" value="ECO:0007669"/>
    <property type="project" value="TreeGrafter"/>
</dbReference>
<dbReference type="InterPro" id="IPR029510">
    <property type="entry name" value="Ald_DH_CS_GLU"/>
</dbReference>
<dbReference type="InterPro" id="IPR012394">
    <property type="entry name" value="Aldehyde_DH_NAD(P)"/>
</dbReference>
<dbReference type="GO" id="GO:0006081">
    <property type="term" value="P:aldehyde metabolic process"/>
    <property type="evidence" value="ECO:0007669"/>
    <property type="project" value="InterPro"/>
</dbReference>
<reference evidence="6" key="2">
    <citation type="submission" date="2023-02" db="EMBL/GenBank/DDBJ databases">
        <authorList>
            <consortium name="DOE Joint Genome Institute"/>
            <person name="Mondo S.J."/>
            <person name="Chang Y."/>
            <person name="Wang Y."/>
            <person name="Ahrendt S."/>
            <person name="Andreopoulos W."/>
            <person name="Barry K."/>
            <person name="Beard J."/>
            <person name="Benny G.L."/>
            <person name="Blankenship S."/>
            <person name="Bonito G."/>
            <person name="Cuomo C."/>
            <person name="Desiro A."/>
            <person name="Gervers K.A."/>
            <person name="Hundley H."/>
            <person name="Kuo A."/>
            <person name="LaButti K."/>
            <person name="Lang B.F."/>
            <person name="Lipzen A."/>
            <person name="O'Donnell K."/>
            <person name="Pangilinan J."/>
            <person name="Reynolds N."/>
            <person name="Sandor L."/>
            <person name="Smith M.W."/>
            <person name="Tsang A."/>
            <person name="Grigoriev I.V."/>
            <person name="Stajich J.E."/>
            <person name="Spatafora J.W."/>
        </authorList>
    </citation>
    <scope>NUCLEOTIDE SEQUENCE</scope>
    <source>
        <strain evidence="6">RSA 2281</strain>
    </source>
</reference>
<dbReference type="Proteomes" id="UP001209540">
    <property type="component" value="Unassembled WGS sequence"/>
</dbReference>
<dbReference type="PANTHER" id="PTHR43570:SF16">
    <property type="entry name" value="ALDEHYDE DEHYDROGENASE TYPE III, ISOFORM Q"/>
    <property type="match status" value="1"/>
</dbReference>
<protein>
    <submittedName>
        <fullName evidence="6">Aldehyde/histidinol dehydrogenase</fullName>
    </submittedName>
</protein>
<dbReference type="InterPro" id="IPR016160">
    <property type="entry name" value="Ald_DH_CS_CYS"/>
</dbReference>
<dbReference type="InterPro" id="IPR016161">
    <property type="entry name" value="Ald_DH/histidinol_DH"/>
</dbReference>
<evidence type="ECO:0000256" key="1">
    <source>
        <dbReference type="ARBA" id="ARBA00009986"/>
    </source>
</evidence>
<dbReference type="InterPro" id="IPR015590">
    <property type="entry name" value="Aldehyde_DH_dom"/>
</dbReference>
<dbReference type="InterPro" id="IPR016163">
    <property type="entry name" value="Ald_DH_C"/>
</dbReference>
<name>A0AAD5PJM9_9FUNG</name>
<dbReference type="Pfam" id="PF00171">
    <property type="entry name" value="Aldedh"/>
    <property type="match status" value="1"/>
</dbReference>
<dbReference type="SUPFAM" id="SSF53720">
    <property type="entry name" value="ALDH-like"/>
    <property type="match status" value="1"/>
</dbReference>
<evidence type="ECO:0000256" key="2">
    <source>
        <dbReference type="ARBA" id="ARBA00023002"/>
    </source>
</evidence>
<evidence type="ECO:0000313" key="7">
    <source>
        <dbReference type="Proteomes" id="UP001209540"/>
    </source>
</evidence>
<comment type="similarity">
    <text evidence="1 4">Belongs to the aldehyde dehydrogenase family.</text>
</comment>
<dbReference type="GO" id="GO:0004029">
    <property type="term" value="F:aldehyde dehydrogenase (NAD+) activity"/>
    <property type="evidence" value="ECO:0007669"/>
    <property type="project" value="TreeGrafter"/>
</dbReference>
<comment type="caution">
    <text evidence="6">The sequence shown here is derived from an EMBL/GenBank/DDBJ whole genome shotgun (WGS) entry which is preliminary data.</text>
</comment>
<dbReference type="InterPro" id="IPR016162">
    <property type="entry name" value="Ald_DH_N"/>
</dbReference>
<accession>A0AAD5PJM9</accession>
<organism evidence="6 7">
    <name type="scientific">Phascolomyces articulosus</name>
    <dbReference type="NCBI Taxonomy" id="60185"/>
    <lineage>
        <taxon>Eukaryota</taxon>
        <taxon>Fungi</taxon>
        <taxon>Fungi incertae sedis</taxon>
        <taxon>Mucoromycota</taxon>
        <taxon>Mucoromycotina</taxon>
        <taxon>Mucoromycetes</taxon>
        <taxon>Mucorales</taxon>
        <taxon>Lichtheimiaceae</taxon>
        <taxon>Phascolomyces</taxon>
    </lineage>
</organism>
<feature type="active site" evidence="3">
    <location>
        <position position="119"/>
    </location>
</feature>
<evidence type="ECO:0000259" key="5">
    <source>
        <dbReference type="Pfam" id="PF00171"/>
    </source>
</evidence>
<reference evidence="6" key="1">
    <citation type="journal article" date="2022" name="IScience">
        <title>Evolution of zygomycete secretomes and the origins of terrestrial fungal ecologies.</title>
        <authorList>
            <person name="Chang Y."/>
            <person name="Wang Y."/>
            <person name="Mondo S."/>
            <person name="Ahrendt S."/>
            <person name="Andreopoulos W."/>
            <person name="Barry K."/>
            <person name="Beard J."/>
            <person name="Benny G.L."/>
            <person name="Blankenship S."/>
            <person name="Bonito G."/>
            <person name="Cuomo C."/>
            <person name="Desiro A."/>
            <person name="Gervers K.A."/>
            <person name="Hundley H."/>
            <person name="Kuo A."/>
            <person name="LaButti K."/>
            <person name="Lang B.F."/>
            <person name="Lipzen A."/>
            <person name="O'Donnell K."/>
            <person name="Pangilinan J."/>
            <person name="Reynolds N."/>
            <person name="Sandor L."/>
            <person name="Smith M.E."/>
            <person name="Tsang A."/>
            <person name="Grigoriev I.V."/>
            <person name="Stajich J.E."/>
            <person name="Spatafora J.W."/>
        </authorList>
    </citation>
    <scope>NUCLEOTIDE SEQUENCE</scope>
    <source>
        <strain evidence="6">RSA 2281</strain>
    </source>
</reference>
<feature type="non-terminal residue" evidence="6">
    <location>
        <position position="387"/>
    </location>
</feature>
<gene>
    <name evidence="6" type="ORF">BDA99DRAFT_430578</name>
</gene>
<dbReference type="Gene3D" id="3.40.309.10">
    <property type="entry name" value="Aldehyde Dehydrogenase, Chain A, domain 2"/>
    <property type="match status" value="2"/>
</dbReference>
<dbReference type="AlphaFoldDB" id="A0AAD5PJM9"/>
<keyword evidence="2 4" id="KW-0560">Oxidoreductase</keyword>
<sequence length="387" mass="42009">LNSSDKTYIRKEPKGVVLVIAAWNYPVQLLLAPVVGAIAAGNCAVIKPSEVAEATNSLIVEQLPKYLDPRAYTVVSAGVVETTALLEQKFDHIFYTGNGMVGKIVMTAAAKHLTPVTLELGGKSPAIVCDSADINLTAHRLLWGKFYNSGQTCVAPDYVIVSHDKLEALTKAFRKTVKEFFGNNPQESQSYGRIINHRQFDRLQKILDTVDQSKIIIGGQTDRENLFITPTIVGPVDADDPYIMEDEIFGPILPIVAIKNLTEAVKVINSKQTNSGGTLVNDTLMHLQEMSLPFGGVGPSGMGSYHGDCSFDTFTHERSTMIKSTALEATNQARYPPYTDSKKELMSVFILGLPLGTYAKAKAISNAVGAFCNVLFSSSETSQNSKL</sequence>
<evidence type="ECO:0000256" key="3">
    <source>
        <dbReference type="PROSITE-ProRule" id="PRU10007"/>
    </source>
</evidence>
<evidence type="ECO:0000256" key="4">
    <source>
        <dbReference type="RuleBase" id="RU003345"/>
    </source>
</evidence>
<feature type="domain" description="Aldehyde dehydrogenase" evidence="5">
    <location>
        <begin position="5"/>
        <end position="271"/>
    </location>
</feature>
<dbReference type="PROSITE" id="PS00687">
    <property type="entry name" value="ALDEHYDE_DEHYDR_GLU"/>
    <property type="match status" value="1"/>
</dbReference>
<dbReference type="PANTHER" id="PTHR43570">
    <property type="entry name" value="ALDEHYDE DEHYDROGENASE"/>
    <property type="match status" value="1"/>
</dbReference>